<reference evidence="6" key="1">
    <citation type="journal article" date="2020" name="Nat. Genet.">
        <title>Genomic diversifications of five Gossypium allopolyploid species and their impact on cotton improvement.</title>
        <authorList>
            <person name="Chen Z.J."/>
            <person name="Sreedasyam A."/>
            <person name="Ando A."/>
            <person name="Song Q."/>
            <person name="De Santiago L.M."/>
            <person name="Hulse-Kemp A.M."/>
            <person name="Ding M."/>
            <person name="Ye W."/>
            <person name="Kirkbride R.C."/>
            <person name="Jenkins J."/>
            <person name="Plott C."/>
            <person name="Lovell J."/>
            <person name="Lin Y.M."/>
            <person name="Vaughn R."/>
            <person name="Liu B."/>
            <person name="Simpson S."/>
            <person name="Scheffler B.E."/>
            <person name="Wen L."/>
            <person name="Saski C.A."/>
            <person name="Grover C.E."/>
            <person name="Hu G."/>
            <person name="Conover J.L."/>
            <person name="Carlson J.W."/>
            <person name="Shu S."/>
            <person name="Boston L.B."/>
            <person name="Williams M."/>
            <person name="Peterson D.G."/>
            <person name="McGee K."/>
            <person name="Jones D.C."/>
            <person name="Wendel J.F."/>
            <person name="Stelly D.M."/>
            <person name="Grimwood J."/>
            <person name="Schmutz J."/>
        </authorList>
    </citation>
    <scope>NUCLEOTIDE SEQUENCE [LARGE SCALE GENOMIC DNA]</scope>
    <source>
        <strain evidence="6">cv. TM-1</strain>
    </source>
</reference>
<dbReference type="GeneID" id="107952343"/>
<dbReference type="InterPro" id="IPR002182">
    <property type="entry name" value="NB-ARC"/>
</dbReference>
<dbReference type="Gene3D" id="3.80.10.10">
    <property type="entry name" value="Ribonuclease Inhibitor"/>
    <property type="match status" value="1"/>
</dbReference>
<name>A0A1U8NVV4_GOSHI</name>
<dbReference type="InterPro" id="IPR036388">
    <property type="entry name" value="WH-like_DNA-bd_sf"/>
</dbReference>
<feature type="domain" description="NB-ARC" evidence="3">
    <location>
        <begin position="54"/>
        <end position="159"/>
    </location>
</feature>
<gene>
    <name evidence="7" type="primary">LOC107952343</name>
</gene>
<dbReference type="Pfam" id="PF00931">
    <property type="entry name" value="NB-ARC"/>
    <property type="match status" value="1"/>
</dbReference>
<keyword evidence="2" id="KW-0611">Plant defense</keyword>
<protein>
    <submittedName>
        <fullName evidence="7">Disease resistance protein RGA4</fullName>
    </submittedName>
</protein>
<dbReference type="InterPro" id="IPR058922">
    <property type="entry name" value="WHD_DRP"/>
</dbReference>
<dbReference type="SUPFAM" id="SSF52540">
    <property type="entry name" value="P-loop containing nucleoside triphosphate hydrolases"/>
    <property type="match status" value="1"/>
</dbReference>
<evidence type="ECO:0000313" key="7">
    <source>
        <dbReference type="RefSeq" id="XP_016743092.2"/>
    </source>
</evidence>
<dbReference type="SUPFAM" id="SSF52058">
    <property type="entry name" value="L domain-like"/>
    <property type="match status" value="1"/>
</dbReference>
<dbReference type="GO" id="GO:0006952">
    <property type="term" value="P:defense response"/>
    <property type="evidence" value="ECO:0007669"/>
    <property type="project" value="UniProtKB-KW"/>
</dbReference>
<evidence type="ECO:0000259" key="3">
    <source>
        <dbReference type="Pfam" id="PF00931"/>
    </source>
</evidence>
<evidence type="ECO:0000256" key="2">
    <source>
        <dbReference type="ARBA" id="ARBA00022821"/>
    </source>
</evidence>
<evidence type="ECO:0000256" key="1">
    <source>
        <dbReference type="ARBA" id="ARBA00022737"/>
    </source>
</evidence>
<dbReference type="InterPro" id="IPR055414">
    <property type="entry name" value="LRR_R13L4/SHOC2-like"/>
</dbReference>
<dbReference type="Gene3D" id="3.40.50.300">
    <property type="entry name" value="P-loop containing nucleotide triphosphate hydrolases"/>
    <property type="match status" value="1"/>
</dbReference>
<evidence type="ECO:0000313" key="6">
    <source>
        <dbReference type="Proteomes" id="UP000818029"/>
    </source>
</evidence>
<dbReference type="KEGG" id="ghi:107952343"/>
<dbReference type="PANTHER" id="PTHR36766">
    <property type="entry name" value="PLANT BROAD-SPECTRUM MILDEW RESISTANCE PROTEIN RPW8"/>
    <property type="match status" value="1"/>
</dbReference>
<dbReference type="Pfam" id="PF23598">
    <property type="entry name" value="LRR_14"/>
    <property type="match status" value="1"/>
</dbReference>
<dbReference type="PRINTS" id="PR00364">
    <property type="entry name" value="DISEASERSIST"/>
</dbReference>
<reference evidence="7" key="2">
    <citation type="submission" date="2025-08" db="UniProtKB">
        <authorList>
            <consortium name="RefSeq"/>
        </authorList>
    </citation>
    <scope>IDENTIFICATION</scope>
</reference>
<dbReference type="Gene3D" id="1.10.10.10">
    <property type="entry name" value="Winged helix-like DNA-binding domain superfamily/Winged helix DNA-binding domain"/>
    <property type="match status" value="1"/>
</dbReference>
<keyword evidence="6" id="KW-1185">Reference proteome</keyword>
<evidence type="ECO:0000259" key="5">
    <source>
        <dbReference type="Pfam" id="PF23598"/>
    </source>
</evidence>
<proteinExistence type="predicted"/>
<dbReference type="RefSeq" id="XP_016743092.2">
    <property type="nucleotide sequence ID" value="XM_016887603.2"/>
</dbReference>
<accession>A0A1U8NVV4</accession>
<keyword evidence="1" id="KW-0677">Repeat</keyword>
<sequence length="559" mass="64072">MAHKIKQLNQSCHEIAALRNSLHVVYKLDGPSHDMRWDRETISFVLASEDDPAKEDIPVLPIVGIGGLGKTALAKLVFNDAAVDTHFELKRWVCVSVDFDLKGLMVKIIKSGNGGDGDPGSRDLERLQESLQECLNGKKYLLILDDVWNKDNRKWFAFKKGKEKQHPNLTKIGQTIVKKCQGIPLVVKALGSSLFFKTSEQEWTLVRDSERWELMEKDNETPNQCFAYCSLYPKDYCFNEFDLIAFWMAYGLLESPSKNENPYDIGRQYLNELLSGSFFQDYEEGYIFDTFKMHHLFHGLALSVSKNECCVANSFEQNTASGIRHVWLINSHQNPSEFLNRFGHLRSRRLPDSDKSYIETCLKRFQRLRMLDLSESTLQVLPKWICYLKHLRFLDLTNCPNIKKLPNSLCELHKLQTLNLHGCGRIEELPKYMRYMLFMAVQSEIFVSRDSGTHIPEYTGYCYLQKLGIIATWFGKSNCIQSLIIADCEQLDLSRTQGFQEKEVEEDGFSLLSLGIISLPKLGALPQRLLRGSANTLKNLTIADCEPHNFSRVAQSHIT</sequence>
<dbReference type="PANTHER" id="PTHR36766:SF61">
    <property type="entry name" value="NB-ARC DOMAIN DISEASE RESISTANCE PROTEIN"/>
    <property type="match status" value="1"/>
</dbReference>
<organism evidence="6 7">
    <name type="scientific">Gossypium hirsutum</name>
    <name type="common">Upland cotton</name>
    <name type="synonym">Gossypium mexicanum</name>
    <dbReference type="NCBI Taxonomy" id="3635"/>
    <lineage>
        <taxon>Eukaryota</taxon>
        <taxon>Viridiplantae</taxon>
        <taxon>Streptophyta</taxon>
        <taxon>Embryophyta</taxon>
        <taxon>Tracheophyta</taxon>
        <taxon>Spermatophyta</taxon>
        <taxon>Magnoliopsida</taxon>
        <taxon>eudicotyledons</taxon>
        <taxon>Gunneridae</taxon>
        <taxon>Pentapetalae</taxon>
        <taxon>rosids</taxon>
        <taxon>malvids</taxon>
        <taxon>Malvales</taxon>
        <taxon>Malvaceae</taxon>
        <taxon>Malvoideae</taxon>
        <taxon>Gossypium</taxon>
    </lineage>
</organism>
<feature type="domain" description="Disease resistance R13L4/SHOC-2-like LRR" evidence="5">
    <location>
        <begin position="341"/>
        <end position="447"/>
    </location>
</feature>
<dbReference type="Proteomes" id="UP000818029">
    <property type="component" value="Chromosome A02"/>
</dbReference>
<dbReference type="InterPro" id="IPR027417">
    <property type="entry name" value="P-loop_NTPase"/>
</dbReference>
<feature type="domain" description="Disease resistance protein winged helix" evidence="4">
    <location>
        <begin position="231"/>
        <end position="301"/>
    </location>
</feature>
<dbReference type="InterPro" id="IPR032675">
    <property type="entry name" value="LRR_dom_sf"/>
</dbReference>
<evidence type="ECO:0000259" key="4">
    <source>
        <dbReference type="Pfam" id="PF23559"/>
    </source>
</evidence>
<dbReference type="AlphaFoldDB" id="A0A1U8NVV4"/>
<dbReference type="PaxDb" id="3635-A0A1U8NVV4"/>
<dbReference type="GO" id="GO:0043531">
    <property type="term" value="F:ADP binding"/>
    <property type="evidence" value="ECO:0007669"/>
    <property type="project" value="InterPro"/>
</dbReference>
<dbReference type="Pfam" id="PF23559">
    <property type="entry name" value="WHD_DRP"/>
    <property type="match status" value="1"/>
</dbReference>